<dbReference type="EMBL" id="JBJUIK010000012">
    <property type="protein sequence ID" value="KAL3510134.1"/>
    <property type="molecule type" value="Genomic_DNA"/>
</dbReference>
<accession>A0ABD2YRY0</accession>
<reference evidence="1 2" key="1">
    <citation type="submission" date="2024-11" db="EMBL/GenBank/DDBJ databases">
        <title>A near-complete genome assembly of Cinchona calisaya.</title>
        <authorList>
            <person name="Lian D.C."/>
            <person name="Zhao X.W."/>
            <person name="Wei L."/>
        </authorList>
    </citation>
    <scope>NUCLEOTIDE SEQUENCE [LARGE SCALE GENOMIC DNA]</scope>
    <source>
        <tissue evidence="1">Nenye</tissue>
    </source>
</reference>
<comment type="caution">
    <text evidence="1">The sequence shown here is derived from an EMBL/GenBank/DDBJ whole genome shotgun (WGS) entry which is preliminary data.</text>
</comment>
<keyword evidence="2" id="KW-1185">Reference proteome</keyword>
<dbReference type="AlphaFoldDB" id="A0ABD2YRY0"/>
<protein>
    <submittedName>
        <fullName evidence="1">Uncharacterized protein</fullName>
    </submittedName>
</protein>
<name>A0ABD2YRY0_9GENT</name>
<evidence type="ECO:0000313" key="1">
    <source>
        <dbReference type="EMBL" id="KAL3510134.1"/>
    </source>
</evidence>
<gene>
    <name evidence="1" type="ORF">ACH5RR_029535</name>
</gene>
<sequence length="106" mass="11539">MVQDSEGTTMANLGFATVEGSSSTTATGIFSQFRLILFNLNSKTSVQIMVSFAGSITVASASVLNPTPKRKLKCCFCHETGHNKVTCSSPQAVSWRKFKTYHHSFL</sequence>
<organism evidence="1 2">
    <name type="scientific">Cinchona calisaya</name>
    <dbReference type="NCBI Taxonomy" id="153742"/>
    <lineage>
        <taxon>Eukaryota</taxon>
        <taxon>Viridiplantae</taxon>
        <taxon>Streptophyta</taxon>
        <taxon>Embryophyta</taxon>
        <taxon>Tracheophyta</taxon>
        <taxon>Spermatophyta</taxon>
        <taxon>Magnoliopsida</taxon>
        <taxon>eudicotyledons</taxon>
        <taxon>Gunneridae</taxon>
        <taxon>Pentapetalae</taxon>
        <taxon>asterids</taxon>
        <taxon>lamiids</taxon>
        <taxon>Gentianales</taxon>
        <taxon>Rubiaceae</taxon>
        <taxon>Cinchonoideae</taxon>
        <taxon>Cinchoneae</taxon>
        <taxon>Cinchona</taxon>
    </lineage>
</organism>
<dbReference type="Proteomes" id="UP001630127">
    <property type="component" value="Unassembled WGS sequence"/>
</dbReference>
<evidence type="ECO:0000313" key="2">
    <source>
        <dbReference type="Proteomes" id="UP001630127"/>
    </source>
</evidence>
<proteinExistence type="predicted"/>